<keyword evidence="2" id="KW-1185">Reference proteome</keyword>
<reference evidence="1 2" key="1">
    <citation type="submission" date="2020-10" db="EMBL/GenBank/DDBJ databases">
        <title>Draft genome and description of Brachybacterium epidermidis sp nov.</title>
        <authorList>
            <person name="Boxberger M."/>
            <person name="La Scola B."/>
        </authorList>
    </citation>
    <scope>NUCLEOTIDE SEQUENCE [LARGE SCALE GENOMIC DNA]</scope>
    <source>
        <strain evidence="1 2">Marseille-Q2903</strain>
    </source>
</reference>
<name>A0ABR9W0E8_9MICO</name>
<proteinExistence type="predicted"/>
<accession>A0ABR9W0E8</accession>
<dbReference type="Proteomes" id="UP000644727">
    <property type="component" value="Unassembled WGS sequence"/>
</dbReference>
<comment type="caution">
    <text evidence="1">The sequence shown here is derived from an EMBL/GenBank/DDBJ whole genome shotgun (WGS) entry which is preliminary data.</text>
</comment>
<organism evidence="1 2">
    <name type="scientific">Brachybacterium epidermidis</name>
    <dbReference type="NCBI Taxonomy" id="2781983"/>
    <lineage>
        <taxon>Bacteria</taxon>
        <taxon>Bacillati</taxon>
        <taxon>Actinomycetota</taxon>
        <taxon>Actinomycetes</taxon>
        <taxon>Micrococcales</taxon>
        <taxon>Dermabacteraceae</taxon>
        <taxon>Brachybacterium</taxon>
    </lineage>
</organism>
<evidence type="ECO:0000313" key="1">
    <source>
        <dbReference type="EMBL" id="MBE9403435.1"/>
    </source>
</evidence>
<sequence>MPDALPWRVFSRSEALANGVSQDRLRRADLYQMRRGLYAHRGRAVTELDVVTAVCRNTPEAVVVGLSAARLLGMPLPLQDATWHSGRQTHLAIPGVNRSSDRVVRWHMFTFRPEEVGRVIGKHRASSGEPAIPDSAFRMSTRARTWRDLAPHLTHLQLVSIGDHLVRCPRPTIEQGRQNPWCTLDELGSVCTGRYATKLRTALADVRVGSDSPRETMLRLAFRDAGLPEPLINEPLYGPRGEELHRPDFQWPDYRLCAEYEGKGHNDGEQVRRDIRRARRARSAGFHEIRLSNDDVQTSGANAVQIVRSELLAHGWKP</sequence>
<evidence type="ECO:0000313" key="2">
    <source>
        <dbReference type="Proteomes" id="UP000644727"/>
    </source>
</evidence>
<dbReference type="EMBL" id="JADEYR010000003">
    <property type="protein sequence ID" value="MBE9403435.1"/>
    <property type="molecule type" value="Genomic_DNA"/>
</dbReference>
<dbReference type="Gene3D" id="3.40.960.10">
    <property type="entry name" value="VSR Endonuclease"/>
    <property type="match status" value="1"/>
</dbReference>
<protein>
    <recommendedName>
        <fullName evidence="3">DUF559 domain-containing protein</fullName>
    </recommendedName>
</protein>
<gene>
    <name evidence="1" type="ORF">IOE58_04270</name>
</gene>
<evidence type="ECO:0008006" key="3">
    <source>
        <dbReference type="Google" id="ProtNLM"/>
    </source>
</evidence>